<proteinExistence type="predicted"/>
<keyword evidence="3" id="KW-1185">Reference proteome</keyword>
<name>A0ABW6K7I9_9BACI</name>
<evidence type="ECO:0000313" key="2">
    <source>
        <dbReference type="EMBL" id="MFE8699547.1"/>
    </source>
</evidence>
<dbReference type="EMBL" id="JBIACK010000001">
    <property type="protein sequence ID" value="MFE8699547.1"/>
    <property type="molecule type" value="Genomic_DNA"/>
</dbReference>
<feature type="transmembrane region" description="Helical" evidence="1">
    <location>
        <begin position="44"/>
        <end position="65"/>
    </location>
</feature>
<protein>
    <submittedName>
        <fullName evidence="2">Uncharacterized protein</fullName>
    </submittedName>
</protein>
<feature type="transmembrane region" description="Helical" evidence="1">
    <location>
        <begin position="99"/>
        <end position="117"/>
    </location>
</feature>
<feature type="transmembrane region" description="Helical" evidence="1">
    <location>
        <begin position="12"/>
        <end position="32"/>
    </location>
</feature>
<comment type="caution">
    <text evidence="2">The sequence shown here is derived from an EMBL/GenBank/DDBJ whole genome shotgun (WGS) entry which is preliminary data.</text>
</comment>
<evidence type="ECO:0000313" key="3">
    <source>
        <dbReference type="Proteomes" id="UP001601059"/>
    </source>
</evidence>
<keyword evidence="1" id="KW-0472">Membrane</keyword>
<keyword evidence="1" id="KW-1133">Transmembrane helix</keyword>
<feature type="transmembrane region" description="Helical" evidence="1">
    <location>
        <begin position="77"/>
        <end position="93"/>
    </location>
</feature>
<reference evidence="2 3" key="1">
    <citation type="submission" date="2024-08" db="EMBL/GenBank/DDBJ databases">
        <title>Two novel Cytobacillus novel species.</title>
        <authorList>
            <person name="Liu G."/>
        </authorList>
    </citation>
    <scope>NUCLEOTIDE SEQUENCE [LARGE SCALE GENOMIC DNA]</scope>
    <source>
        <strain evidence="2 3">FJAT-54145</strain>
    </source>
</reference>
<evidence type="ECO:0000256" key="1">
    <source>
        <dbReference type="SAM" id="Phobius"/>
    </source>
</evidence>
<dbReference type="Proteomes" id="UP001601059">
    <property type="component" value="Unassembled WGS sequence"/>
</dbReference>
<gene>
    <name evidence="2" type="ORF">ACFYKX_02800</name>
</gene>
<accession>A0ABW6K7I9</accession>
<dbReference type="RefSeq" id="WP_389357833.1">
    <property type="nucleotide sequence ID" value="NZ_JBIACK010000001.1"/>
</dbReference>
<sequence length="247" mass="27663">MKEAVGYIIKKLTGAGFALTLGFAFFLFLVRFDLFEYSEGLSNPFYWGILYGYGIFASIIIDFITNKVTFFNKKRTIILYAVAGFTFFILNGINPFTLIAGLIGAVCAAIFYLGTYLSDKNTYFKYSFAFVLPLSLLLLSSFDFSEKEGWQATTEAESFHASFDYFNGKHEIPLQVKEGDQITFKLDVSPTNGGGHGFHVKNDKGDLVGLEDSGNKMTFVAEYSGIYHIVIKGDDLKGEVAVFWEYN</sequence>
<organism evidence="2 3">
    <name type="scientific">Cytobacillus spartinae</name>
    <dbReference type="NCBI Taxonomy" id="3299023"/>
    <lineage>
        <taxon>Bacteria</taxon>
        <taxon>Bacillati</taxon>
        <taxon>Bacillota</taxon>
        <taxon>Bacilli</taxon>
        <taxon>Bacillales</taxon>
        <taxon>Bacillaceae</taxon>
        <taxon>Cytobacillus</taxon>
    </lineage>
</organism>
<keyword evidence="1" id="KW-0812">Transmembrane</keyword>